<keyword evidence="2" id="KW-0808">Transferase</keyword>
<dbReference type="EMBL" id="CADIKF010000038">
    <property type="protein sequence ID" value="CAB3764379.1"/>
    <property type="molecule type" value="Genomic_DNA"/>
</dbReference>
<dbReference type="Gene3D" id="2.20.25.110">
    <property type="entry name" value="S-adenosyl-L-methionine-dependent methyltransferases"/>
    <property type="match status" value="1"/>
</dbReference>
<keyword evidence="2" id="KW-0830">Ubiquinone</keyword>
<dbReference type="InterPro" id="IPR025714">
    <property type="entry name" value="Methyltranfer_dom"/>
</dbReference>
<dbReference type="EC" id="2.1.1.222" evidence="2"/>
<gene>
    <name evidence="2" type="primary">COQ3_4</name>
    <name evidence="2" type="ORF">LMG29739_04342</name>
</gene>
<dbReference type="Pfam" id="PF13847">
    <property type="entry name" value="Methyltransf_31"/>
    <property type="match status" value="1"/>
</dbReference>
<evidence type="ECO:0000313" key="3">
    <source>
        <dbReference type="Proteomes" id="UP000494329"/>
    </source>
</evidence>
<dbReference type="AlphaFoldDB" id="A0A6J5ED20"/>
<dbReference type="GO" id="GO:0032259">
    <property type="term" value="P:methylation"/>
    <property type="evidence" value="ECO:0007669"/>
    <property type="project" value="UniProtKB-KW"/>
</dbReference>
<dbReference type="CDD" id="cd02440">
    <property type="entry name" value="AdoMet_MTases"/>
    <property type="match status" value="1"/>
</dbReference>
<dbReference type="RefSeq" id="WP_175113156.1">
    <property type="nucleotide sequence ID" value="NZ_CADIKF010000038.1"/>
</dbReference>
<keyword evidence="2" id="KW-0489">Methyltransferase</keyword>
<dbReference type="SUPFAM" id="SSF53335">
    <property type="entry name" value="S-adenosyl-L-methionine-dependent methyltransferases"/>
    <property type="match status" value="1"/>
</dbReference>
<evidence type="ECO:0000259" key="1">
    <source>
        <dbReference type="Pfam" id="PF13847"/>
    </source>
</evidence>
<feature type="domain" description="Methyltransferase" evidence="1">
    <location>
        <begin position="62"/>
        <end position="180"/>
    </location>
</feature>
<dbReference type="Gene3D" id="3.40.50.150">
    <property type="entry name" value="Vaccinia Virus protein VP39"/>
    <property type="match status" value="1"/>
</dbReference>
<name>A0A6J5ED20_9BURK</name>
<sequence>MKKADEIEPPDTESPKPSILARRLSQDEVFDDDYLYFNEMYLTRERTRLERELIVKICSPGANATFLDVGCGHGRISNELALGGFKVTGVDMSESAILRARRNAETLSVDVNYIVSDFLSFETRTRYDFVLSWYTSFGYFDDDTNKQILNRMFLKTKPGGACLIEHINRDRMLKNFTEQMFQRRNEDVMLDQIKFDVISSRSTRERTFYRAGKLRSVTYDIRIFTFTELAGWLRSAGFSQIFGYGSEGERFTVDSKRMLILATREK</sequence>
<proteinExistence type="predicted"/>
<organism evidence="2 3">
    <name type="scientific">Paraburkholderia solisilvae</name>
    <dbReference type="NCBI Taxonomy" id="624376"/>
    <lineage>
        <taxon>Bacteria</taxon>
        <taxon>Pseudomonadati</taxon>
        <taxon>Pseudomonadota</taxon>
        <taxon>Betaproteobacteria</taxon>
        <taxon>Burkholderiales</taxon>
        <taxon>Burkholderiaceae</taxon>
        <taxon>Paraburkholderia</taxon>
    </lineage>
</organism>
<protein>
    <submittedName>
        <fullName evidence="2">Ubiquinone biosynthesis O-methyltransferase, mitochondrial</fullName>
        <ecNumber evidence="2">2.1.1.222</ecNumber>
    </submittedName>
</protein>
<evidence type="ECO:0000313" key="2">
    <source>
        <dbReference type="EMBL" id="CAB3764379.1"/>
    </source>
</evidence>
<accession>A0A6J5ED20</accession>
<reference evidence="2 3" key="1">
    <citation type="submission" date="2020-04" db="EMBL/GenBank/DDBJ databases">
        <authorList>
            <person name="De Canck E."/>
        </authorList>
    </citation>
    <scope>NUCLEOTIDE SEQUENCE [LARGE SCALE GENOMIC DNA]</scope>
    <source>
        <strain evidence="2 3">LMG 29739</strain>
    </source>
</reference>
<dbReference type="PANTHER" id="PTHR43861">
    <property type="entry name" value="TRANS-ACONITATE 2-METHYLTRANSFERASE-RELATED"/>
    <property type="match status" value="1"/>
</dbReference>
<keyword evidence="3" id="KW-1185">Reference proteome</keyword>
<dbReference type="GO" id="GO:0102208">
    <property type="term" value="F:2-polyprenyl-6-hydroxyphenol methylase activity"/>
    <property type="evidence" value="ECO:0007669"/>
    <property type="project" value="UniProtKB-EC"/>
</dbReference>
<dbReference type="Proteomes" id="UP000494329">
    <property type="component" value="Unassembled WGS sequence"/>
</dbReference>
<dbReference type="InterPro" id="IPR029063">
    <property type="entry name" value="SAM-dependent_MTases_sf"/>
</dbReference>